<evidence type="ECO:0000256" key="5">
    <source>
        <dbReference type="ARBA" id="ARBA00023002"/>
    </source>
</evidence>
<dbReference type="Proteomes" id="UP000198551">
    <property type="component" value="Unassembled WGS sequence"/>
</dbReference>
<evidence type="ECO:0000256" key="4">
    <source>
        <dbReference type="ARBA" id="ARBA00022857"/>
    </source>
</evidence>
<protein>
    <submittedName>
        <fullName evidence="11">Cytochrome P450</fullName>
    </submittedName>
</protein>
<dbReference type="InterPro" id="IPR036396">
    <property type="entry name" value="Cyt_P450_sf"/>
</dbReference>
<comment type="similarity">
    <text evidence="1 10">Belongs to the cytochrome P450 family.</text>
</comment>
<dbReference type="GO" id="GO:0016705">
    <property type="term" value="F:oxidoreductase activity, acting on paired donors, with incorporation or reduction of molecular oxygen"/>
    <property type="evidence" value="ECO:0007669"/>
    <property type="project" value="InterPro"/>
</dbReference>
<dbReference type="EMBL" id="FMCV01000025">
    <property type="protein sequence ID" value="SCF41163.1"/>
    <property type="molecule type" value="Genomic_DNA"/>
</dbReference>
<dbReference type="PANTHER" id="PTHR46696">
    <property type="entry name" value="P450, PUTATIVE (EUROFUNG)-RELATED"/>
    <property type="match status" value="1"/>
</dbReference>
<dbReference type="PANTHER" id="PTHR46696:SF1">
    <property type="entry name" value="CYTOCHROME P450 YJIB-RELATED"/>
    <property type="match status" value="1"/>
</dbReference>
<keyword evidence="5 10" id="KW-0560">Oxidoreductase</keyword>
<keyword evidence="2 10" id="KW-0349">Heme</keyword>
<keyword evidence="3 10" id="KW-0479">Metal-binding</keyword>
<evidence type="ECO:0000256" key="10">
    <source>
        <dbReference type="RuleBase" id="RU000461"/>
    </source>
</evidence>
<dbReference type="FunFam" id="1.10.630.10:FF:000018">
    <property type="entry name" value="Cytochrome P450 monooxygenase"/>
    <property type="match status" value="1"/>
</dbReference>
<sequence>MPRACPFSAPTEYADLRSEGAASRVVLPTGRHAWVVTGYSDVRALLADRRVSADVRHPNFPALTEGEQEVGARIRPFIRMDPPEHTAHRRMLLPEMTVRKARAMRRAVQRIADERVDELLRHGPPVDLLPQYAHTVSSTVMCEMIGVRRADPFFRRITGALGSQQIGGGASDASSATEGLDALFEVFDDLVTERERDLGDDLLSQLIADQLHTGAVTRDDLLATVAITVVAGRETTTNMIGLSVLALLDDDRRLWKQLDADPTLMPAAVEELLRALSVGDSIALRTVTEDITIGDVVIPAGDGVIPLLAGANHDPAVFPEPSVIDFQREGRTHIGFGYGVHQCVGQNLARVELQIALGTLIDRVPGMRLDTALSDIAFKHDGIAYGPVRVPVTW</sequence>
<dbReference type="GO" id="GO:0020037">
    <property type="term" value="F:heme binding"/>
    <property type="evidence" value="ECO:0007669"/>
    <property type="project" value="InterPro"/>
</dbReference>
<evidence type="ECO:0000256" key="1">
    <source>
        <dbReference type="ARBA" id="ARBA00010617"/>
    </source>
</evidence>
<accession>A0A1C5A7D4</accession>
<evidence type="ECO:0000256" key="6">
    <source>
        <dbReference type="ARBA" id="ARBA00023004"/>
    </source>
</evidence>
<evidence type="ECO:0000313" key="12">
    <source>
        <dbReference type="Proteomes" id="UP000198551"/>
    </source>
</evidence>
<evidence type="ECO:0000313" key="11">
    <source>
        <dbReference type="EMBL" id="SCF41163.1"/>
    </source>
</evidence>
<keyword evidence="7 10" id="KW-0503">Monooxygenase</keyword>
<dbReference type="InterPro" id="IPR001128">
    <property type="entry name" value="Cyt_P450"/>
</dbReference>
<comment type="pathway">
    <text evidence="9">Antibiotic biosynthesis; mycinamicin biosynthesis.</text>
</comment>
<dbReference type="Gene3D" id="1.10.630.10">
    <property type="entry name" value="Cytochrome P450"/>
    <property type="match status" value="1"/>
</dbReference>
<proteinExistence type="inferred from homology"/>
<dbReference type="AlphaFoldDB" id="A0A1C5A7D4"/>
<name>A0A1C5A7D4_9ACTN</name>
<keyword evidence="8" id="KW-0045">Antibiotic biosynthesis</keyword>
<evidence type="ECO:0000256" key="2">
    <source>
        <dbReference type="ARBA" id="ARBA00022617"/>
    </source>
</evidence>
<dbReference type="GO" id="GO:0005506">
    <property type="term" value="F:iron ion binding"/>
    <property type="evidence" value="ECO:0007669"/>
    <property type="project" value="InterPro"/>
</dbReference>
<keyword evidence="6 10" id="KW-0408">Iron</keyword>
<dbReference type="GO" id="GO:0017000">
    <property type="term" value="P:antibiotic biosynthetic process"/>
    <property type="evidence" value="ECO:0007669"/>
    <property type="project" value="UniProtKB-KW"/>
</dbReference>
<dbReference type="PROSITE" id="PS00086">
    <property type="entry name" value="CYTOCHROME_P450"/>
    <property type="match status" value="1"/>
</dbReference>
<gene>
    <name evidence="11" type="ORF">GA0070215_12523</name>
</gene>
<dbReference type="InterPro" id="IPR017972">
    <property type="entry name" value="Cyt_P450_CS"/>
</dbReference>
<dbReference type="GO" id="GO:0004497">
    <property type="term" value="F:monooxygenase activity"/>
    <property type="evidence" value="ECO:0007669"/>
    <property type="project" value="UniProtKB-KW"/>
</dbReference>
<organism evidence="11 12">
    <name type="scientific">Micromonospora marina</name>
    <dbReference type="NCBI Taxonomy" id="307120"/>
    <lineage>
        <taxon>Bacteria</taxon>
        <taxon>Bacillati</taxon>
        <taxon>Actinomycetota</taxon>
        <taxon>Actinomycetes</taxon>
        <taxon>Micromonosporales</taxon>
        <taxon>Micromonosporaceae</taxon>
        <taxon>Micromonospora</taxon>
    </lineage>
</organism>
<dbReference type="PRINTS" id="PR00359">
    <property type="entry name" value="BP450"/>
</dbReference>
<evidence type="ECO:0000256" key="7">
    <source>
        <dbReference type="ARBA" id="ARBA00023033"/>
    </source>
</evidence>
<evidence type="ECO:0000256" key="3">
    <source>
        <dbReference type="ARBA" id="ARBA00022723"/>
    </source>
</evidence>
<dbReference type="Pfam" id="PF00067">
    <property type="entry name" value="p450"/>
    <property type="match status" value="1"/>
</dbReference>
<reference evidence="12" key="1">
    <citation type="submission" date="2016-06" db="EMBL/GenBank/DDBJ databases">
        <authorList>
            <person name="Varghese N."/>
        </authorList>
    </citation>
    <scope>NUCLEOTIDE SEQUENCE [LARGE SCALE GENOMIC DNA]</scope>
    <source>
        <strain evidence="12">DSM 45555</strain>
    </source>
</reference>
<dbReference type="CDD" id="cd11030">
    <property type="entry name" value="CYP105-like"/>
    <property type="match status" value="1"/>
</dbReference>
<evidence type="ECO:0000256" key="8">
    <source>
        <dbReference type="ARBA" id="ARBA00023194"/>
    </source>
</evidence>
<evidence type="ECO:0000256" key="9">
    <source>
        <dbReference type="ARBA" id="ARBA00060683"/>
    </source>
</evidence>
<keyword evidence="12" id="KW-1185">Reference proteome</keyword>
<keyword evidence="4" id="KW-0521">NADP</keyword>
<dbReference type="InterPro" id="IPR002397">
    <property type="entry name" value="Cyt_P450_B"/>
</dbReference>
<dbReference type="SUPFAM" id="SSF48264">
    <property type="entry name" value="Cytochrome P450"/>
    <property type="match status" value="1"/>
</dbReference>
<dbReference type="PRINTS" id="PR00385">
    <property type="entry name" value="P450"/>
</dbReference>